<evidence type="ECO:0000256" key="1">
    <source>
        <dbReference type="ARBA" id="ARBA00004496"/>
    </source>
</evidence>
<dbReference type="FunFam" id="1.25.40.410:FF:000003">
    <property type="entry name" value="Dedicator of cytokinesis protein 4"/>
    <property type="match status" value="1"/>
</dbReference>
<keyword evidence="2" id="KW-0963">Cytoplasm</keyword>
<dbReference type="Gene3D" id="1.20.58.740">
    <property type="match status" value="1"/>
</dbReference>
<comment type="similarity">
    <text evidence="5">Belongs to the DOCK family.</text>
</comment>
<dbReference type="InterPro" id="IPR042455">
    <property type="entry name" value="DOCK_N_sub1"/>
</dbReference>
<feature type="compositionally biased region" description="Low complexity" evidence="6">
    <location>
        <begin position="1835"/>
        <end position="1854"/>
    </location>
</feature>
<dbReference type="Pfam" id="PF23554">
    <property type="entry name" value="TPR_DOCK"/>
    <property type="match status" value="1"/>
</dbReference>
<dbReference type="Ensembl" id="ENSSGRT00000077400.1">
    <property type="protein sequence ID" value="ENSSGRP00000072673.1"/>
    <property type="gene ID" value="ENSSGRG00000036513.1"/>
</dbReference>
<feature type="region of interest" description="Disordered" evidence="6">
    <location>
        <begin position="1906"/>
        <end position="1958"/>
    </location>
</feature>
<proteinExistence type="inferred from homology"/>
<name>A0A672QA76_SINGR</name>
<evidence type="ECO:0000256" key="6">
    <source>
        <dbReference type="SAM" id="MobiDB-lite"/>
    </source>
</evidence>
<dbReference type="Pfam" id="PF20422">
    <property type="entry name" value="DHR-2_Lobe_B"/>
    <property type="match status" value="1"/>
</dbReference>
<comment type="subcellular location">
    <subcellularLocation>
        <location evidence="1">Cytoplasm</location>
    </subcellularLocation>
</comment>
<dbReference type="InterPro" id="IPR027007">
    <property type="entry name" value="C2_DOCK-type_domain"/>
</dbReference>
<evidence type="ECO:0000256" key="3">
    <source>
        <dbReference type="ARBA" id="ARBA00022553"/>
    </source>
</evidence>
<reference evidence="9" key="1">
    <citation type="submission" date="2025-08" db="UniProtKB">
        <authorList>
            <consortium name="Ensembl"/>
        </authorList>
    </citation>
    <scope>IDENTIFICATION</scope>
</reference>
<dbReference type="InterPro" id="IPR043161">
    <property type="entry name" value="DOCK_C_lobe_A"/>
</dbReference>
<dbReference type="InterPro" id="IPR046769">
    <property type="entry name" value="DOCKER_Lobe_A"/>
</dbReference>
<dbReference type="Gene3D" id="1.25.40.410">
    <property type="match status" value="1"/>
</dbReference>
<evidence type="ECO:0000259" key="7">
    <source>
        <dbReference type="PROSITE" id="PS51650"/>
    </source>
</evidence>
<dbReference type="Proteomes" id="UP000472262">
    <property type="component" value="Unassembled WGS sequence"/>
</dbReference>
<dbReference type="Gene3D" id="2.60.40.150">
    <property type="entry name" value="C2 domain"/>
    <property type="match status" value="1"/>
</dbReference>
<dbReference type="GO" id="GO:0031267">
    <property type="term" value="F:small GTPase binding"/>
    <property type="evidence" value="ECO:0007669"/>
    <property type="project" value="TreeGrafter"/>
</dbReference>
<dbReference type="Pfam" id="PF06920">
    <property type="entry name" value="DHR-2_Lobe_A"/>
    <property type="match status" value="1"/>
</dbReference>
<dbReference type="FunFam" id="1.20.1270.350:FF:000001">
    <property type="entry name" value="dedicator of cytokinesis protein 4"/>
    <property type="match status" value="1"/>
</dbReference>
<sequence>QISSDEKQMYGEHKDFRGSVSHGLTLELGETVHILEKCEGKSFSGSIVKLDGIFPAGYVHLKKAVVTNRGQYETVVPLEDPIITEVTSTLQEWSVLWKQLYVKHKVDLFYKLRHVMSELIDLRRQLLSGHLTQDQVREVKRHITVRLDWGNEHLGLDLVPRKEFEMVDADQISVSDLYKMHLSSRHSVQQSTSQDGGRQRHGDSCRMPVPHHLFVNLKSFTYNTIGEDTDIFFSLYDLREGKQISEKFMVKLNKNGGPKNPEKVDRLCALFTDLSNKDMKRDLYIVSQVIRTGRMLLNDSKKGPPQVQYRRPYGCAVLAMSDVLQTISELKEEKDFVLKVYTCNNENEWYQIHENIIRKSSTKYTAPSTNYGLIISLQLLRGDMEQVRRENPIIFNRGVAITRKLGFPDVIMPGDIRNDLYLTLERGDFERGGKSVQKNIEVTMYVLYADGEILKECISLGSGEHNISEYRSFVLYHNNSPRWSEVIKLPIPIERFRGSHLRFEFRHCSTKDKGEKKLFGFAFTPLMREDGTTLSDESHELYIYKCDENTTFSNHALYLGLPCCKDDFNGCPNIPSSLIFQRSTKETLWIATQLSSTKLTQNVDLLALLKWKAHPDRVMDILGRLRHVCGEEIVKFLQDILDTLFSILDDNTDKYGPLVFQSLVFIINLLRDSKFYHFRPVMDTYIQKHFAGALAYKELIRCLKWYMDRSAEVVRQDHIQEAMRALEYLFKFIIQSRILYSRATCGMEEDQFRASIQELFQSIRFVLSLDSRSSETLIFTQAALLNSFPAIFDELLQMFTVQEVAEFVRGTLGSMPSTVHIGQSMDVVKLQSIARTVDSRLFSFPESRRILLPVVLHHIHLHLRQQKELLICSGILSSIFSIIKSSSLESSVQEEVEMMVESLLDVLLQTLLAIMSKSQSQEAVRGQRCPQCTAEITGEYVSCLLSLLRQMSDIHFQHLLDNFQSKEELKEFLLKIFCVFRNLMKLSIFPRDWNVMRLLTSNIIVSTTQYLSPALHKSFTDADFDFKSSVFNKCCLFVVLDSCMGLEEFLMCFSCLCRYGDMRVMMAYELFSMWQNLGENKIHFIPGMIGPFLGVTLVPQNEVRNIMIPIFHDMMDWEQRKNGNFKQVEAELIDKLDSLVSEGKGDENYRELFSLLLLEKIEQETWRETGVSFVTSVTRLMERLLDYRDCMKGDETENKKIGCTVNLLNFYKSEINKEEMYIRYIHKLCDMHLQAENYTEAAFTLLLYWELLHWEERPLREFLHYPAQSEWHRKEGLCRKVIHYFNKGKCWEYGIPLCRELAFQYESLYDYQSLSWIRKMEAAYYDNIMEQQRLEPEFFRVGFYGRKFPFFLRVRHDYERLEAFQQRMLGEFPQAIAMQHPNQPDEGILQGDAQYLQIYAVTPVSENSDVLQMDRVPDRIKSFYRVNNVRRFRYDRPFHKGPKDKDNEFKSLWIERTTLILTHPLPGISRWFEVDKRELVEVSPLENAIYVVENKNQELRTLISQYQHKQLHGNINLLSMCLNGVIDAAVNGGIARYQEAFFDKEYISSHPEDTEKITQLKDLMQEQVHVLGVGLAVHEKLVHPEMRPLHKKLIDQFQMMRSSLCHGLPGLEKLSPACSGSSTPRGILATHSPMSPESIKLMHRHSPLNVLGSVRHSSSSLSSHTSSETGNLLILTDSMMEHPEDLYRMQVSYMLTRQNTLASTLALKYTSNVLFTFSAVGSPSLPDRYRHNREMLMLLPPHRDRPSSAMYPNMTENGQPTNHPRALYHQVIGPCKPCSDPNLFVADKGHFLMHFDAFHHQINELPPALPTRSLRKSPLHPIPASPTSPQSGLDGSNSTLSGSASSGVSSLSESNFAQSSSEPPARADTLDSMPSSQAWTTDTEEAESSYLPVRYSISEPEVLDPLKPTPCRSHSAPLGVPAPALPPKPYLREGCIPEEDLRPVPRPMPRKISQPLLTNKEEQAKVAWEHSISEE</sequence>
<dbReference type="InterPro" id="IPR056372">
    <property type="entry name" value="TPR_DOCK"/>
</dbReference>
<keyword evidence="10" id="KW-1185">Reference proteome</keyword>
<dbReference type="Pfam" id="PF14429">
    <property type="entry name" value="DOCK-C2"/>
    <property type="match status" value="1"/>
</dbReference>
<evidence type="ECO:0000313" key="9">
    <source>
        <dbReference type="Ensembl" id="ENSSGRP00000072673.1"/>
    </source>
</evidence>
<dbReference type="GO" id="GO:0005737">
    <property type="term" value="C:cytoplasm"/>
    <property type="evidence" value="ECO:0007669"/>
    <property type="project" value="UniProtKB-SubCell"/>
</dbReference>
<organism evidence="9 10">
    <name type="scientific">Sinocyclocheilus grahami</name>
    <name type="common">Dianchi golden-line fish</name>
    <name type="synonym">Barbus grahami</name>
    <dbReference type="NCBI Taxonomy" id="75366"/>
    <lineage>
        <taxon>Eukaryota</taxon>
        <taxon>Metazoa</taxon>
        <taxon>Chordata</taxon>
        <taxon>Craniata</taxon>
        <taxon>Vertebrata</taxon>
        <taxon>Euteleostomi</taxon>
        <taxon>Actinopterygii</taxon>
        <taxon>Neopterygii</taxon>
        <taxon>Teleostei</taxon>
        <taxon>Ostariophysi</taxon>
        <taxon>Cypriniformes</taxon>
        <taxon>Cyprinidae</taxon>
        <taxon>Cyprininae</taxon>
        <taxon>Sinocyclocheilus</taxon>
    </lineage>
</organism>
<feature type="domain" description="C2 DOCK-type" evidence="7">
    <location>
        <begin position="417"/>
        <end position="595"/>
    </location>
</feature>
<dbReference type="Gene3D" id="1.20.1270.350">
    <property type="entry name" value="Dedicator of cytokinesis N-terminal subdomain"/>
    <property type="match status" value="1"/>
</dbReference>
<dbReference type="Gene3D" id="2.30.30.40">
    <property type="entry name" value="SH3 Domains"/>
    <property type="match status" value="1"/>
</dbReference>
<evidence type="ECO:0000313" key="10">
    <source>
        <dbReference type="Proteomes" id="UP000472262"/>
    </source>
</evidence>
<evidence type="ECO:0000256" key="5">
    <source>
        <dbReference type="PROSITE-ProRule" id="PRU00983"/>
    </source>
</evidence>
<dbReference type="PANTHER" id="PTHR45653">
    <property type="entry name" value="DEDICATOR OF CYTOKINESIS"/>
    <property type="match status" value="1"/>
</dbReference>
<dbReference type="InterPro" id="IPR026791">
    <property type="entry name" value="DOCK"/>
</dbReference>
<feature type="compositionally biased region" description="Polar residues" evidence="6">
    <location>
        <begin position="185"/>
        <end position="196"/>
    </location>
</feature>
<dbReference type="InterPro" id="IPR043162">
    <property type="entry name" value="DOCK_C_lobe_C"/>
</dbReference>
<reference evidence="9" key="2">
    <citation type="submission" date="2025-09" db="UniProtKB">
        <authorList>
            <consortium name="Ensembl"/>
        </authorList>
    </citation>
    <scope>IDENTIFICATION</scope>
</reference>
<dbReference type="FunFam" id="2.60.40.150:FF:000045">
    <property type="entry name" value="Dedicator of cytokinesis protein 4"/>
    <property type="match status" value="1"/>
</dbReference>
<dbReference type="InterPro" id="IPR027357">
    <property type="entry name" value="DOCKER_dom"/>
</dbReference>
<dbReference type="GO" id="GO:0005085">
    <property type="term" value="F:guanyl-nucleotide exchange factor activity"/>
    <property type="evidence" value="ECO:0007669"/>
    <property type="project" value="UniProtKB-KW"/>
</dbReference>
<gene>
    <name evidence="9" type="primary">LOC107567192</name>
</gene>
<dbReference type="PANTHER" id="PTHR45653:SF4">
    <property type="entry name" value="DEDICATOR OF CYTOKINESIS PROTEIN 3"/>
    <property type="match status" value="1"/>
</dbReference>
<dbReference type="PROSITE" id="PS51651">
    <property type="entry name" value="DOCKER"/>
    <property type="match status" value="1"/>
</dbReference>
<feature type="region of interest" description="Disordered" evidence="6">
    <location>
        <begin position="185"/>
        <end position="205"/>
    </location>
</feature>
<keyword evidence="3" id="KW-0597">Phosphoprotein</keyword>
<feature type="compositionally biased region" description="Polar residues" evidence="6">
    <location>
        <begin position="1872"/>
        <end position="1881"/>
    </location>
</feature>
<dbReference type="InterPro" id="IPR046773">
    <property type="entry name" value="DOCKER_Lobe_C"/>
</dbReference>
<dbReference type="Pfam" id="PF20421">
    <property type="entry name" value="DHR-2_Lobe_C"/>
    <property type="match status" value="1"/>
</dbReference>
<dbReference type="InterPro" id="IPR035892">
    <property type="entry name" value="C2_domain_sf"/>
</dbReference>
<evidence type="ECO:0000256" key="2">
    <source>
        <dbReference type="ARBA" id="ARBA00022490"/>
    </source>
</evidence>
<dbReference type="CDD" id="cd08695">
    <property type="entry name" value="C2_Dock-B"/>
    <property type="match status" value="1"/>
</dbReference>
<dbReference type="InterPro" id="IPR032376">
    <property type="entry name" value="DOCK_N"/>
</dbReference>
<dbReference type="InterPro" id="IPR037811">
    <property type="entry name" value="C2_Dock-B"/>
</dbReference>
<dbReference type="GO" id="GO:0007264">
    <property type="term" value="P:small GTPase-mediated signal transduction"/>
    <property type="evidence" value="ECO:0007669"/>
    <property type="project" value="InterPro"/>
</dbReference>
<feature type="region of interest" description="Disordered" evidence="6">
    <location>
        <begin position="1809"/>
        <end position="1890"/>
    </location>
</feature>
<evidence type="ECO:0000259" key="8">
    <source>
        <dbReference type="PROSITE" id="PS51651"/>
    </source>
</evidence>
<accession>A0A672QA76</accession>
<feature type="domain" description="DOCKER" evidence="8">
    <location>
        <begin position="1212"/>
        <end position="1613"/>
    </location>
</feature>
<protein>
    <submittedName>
        <fullName evidence="9">Dedicator of cytokinesis 3</fullName>
    </submittedName>
</protein>
<dbReference type="Pfam" id="PF16172">
    <property type="entry name" value="DOCK_N"/>
    <property type="match status" value="1"/>
</dbReference>
<dbReference type="GO" id="GO:0005886">
    <property type="term" value="C:plasma membrane"/>
    <property type="evidence" value="ECO:0007669"/>
    <property type="project" value="TreeGrafter"/>
</dbReference>
<dbReference type="PROSITE" id="PS51650">
    <property type="entry name" value="C2_DOCK"/>
    <property type="match status" value="1"/>
</dbReference>
<keyword evidence="4" id="KW-0344">Guanine-nucleotide releasing factor</keyword>
<evidence type="ECO:0000256" key="4">
    <source>
        <dbReference type="ARBA" id="ARBA00022658"/>
    </source>
</evidence>
<dbReference type="InterPro" id="IPR046770">
    <property type="entry name" value="DOCKER_Lobe_B"/>
</dbReference>